<proteinExistence type="predicted"/>
<dbReference type="RefSeq" id="YP_009792802.1">
    <property type="nucleotide sequence ID" value="NC_047862.1"/>
</dbReference>
<dbReference type="SMART" id="SM00409">
    <property type="entry name" value="IG"/>
    <property type="match status" value="3"/>
</dbReference>
<dbReference type="InterPro" id="IPR050488">
    <property type="entry name" value="Ig_Fc_receptor"/>
</dbReference>
<keyword evidence="1" id="KW-0732">Signal</keyword>
<dbReference type="GO" id="GO:0006955">
    <property type="term" value="P:immune response"/>
    <property type="evidence" value="ECO:0007669"/>
    <property type="project" value="TreeGrafter"/>
</dbReference>
<dbReference type="GeneID" id="54983011"/>
<keyword evidence="2" id="KW-1015">Disulfide bond</keyword>
<accession>A0A291LB97</accession>
<dbReference type="SUPFAM" id="SSF48726">
    <property type="entry name" value="Immunoglobulin"/>
    <property type="match status" value="2"/>
</dbReference>
<feature type="domain" description="Ig-like" evidence="3">
    <location>
        <begin position="172"/>
        <end position="234"/>
    </location>
</feature>
<evidence type="ECO:0000256" key="1">
    <source>
        <dbReference type="ARBA" id="ARBA00022729"/>
    </source>
</evidence>
<dbReference type="PANTHER" id="PTHR11481">
    <property type="entry name" value="IMMUNOGLOBULIN FC RECEPTOR"/>
    <property type="match status" value="1"/>
</dbReference>
<evidence type="ECO:0000313" key="5">
    <source>
        <dbReference type="Proteomes" id="UP000229963"/>
    </source>
</evidence>
<name>A0A291LB97_9CAUD</name>
<dbReference type="GO" id="GO:0004888">
    <property type="term" value="F:transmembrane signaling receptor activity"/>
    <property type="evidence" value="ECO:0007669"/>
    <property type="project" value="TreeGrafter"/>
</dbReference>
<dbReference type="Pfam" id="PF13895">
    <property type="entry name" value="Ig_2"/>
    <property type="match status" value="2"/>
</dbReference>
<feature type="domain" description="Ig-like" evidence="3">
    <location>
        <begin position="246"/>
        <end position="330"/>
    </location>
</feature>
<keyword evidence="5" id="KW-1185">Reference proteome</keyword>
<organism evidence="4 5">
    <name type="scientific">Klebsiella phage vB_KpnS_IME279</name>
    <dbReference type="NCBI Taxonomy" id="2041211"/>
    <lineage>
        <taxon>Viruses</taxon>
        <taxon>Duplodnaviria</taxon>
        <taxon>Heunggongvirae</taxon>
        <taxon>Uroviricota</taxon>
        <taxon>Caudoviricetes</taxon>
        <taxon>Sortsnevirus</taxon>
        <taxon>Sortsnevirus IME279</taxon>
    </lineage>
</organism>
<evidence type="ECO:0000256" key="2">
    <source>
        <dbReference type="ARBA" id="ARBA00023157"/>
    </source>
</evidence>
<evidence type="ECO:0000313" key="4">
    <source>
        <dbReference type="EMBL" id="ATI16406.1"/>
    </source>
</evidence>
<dbReference type="PROSITE" id="PS50835">
    <property type="entry name" value="IG_LIKE"/>
    <property type="match status" value="3"/>
</dbReference>
<evidence type="ECO:0000259" key="3">
    <source>
        <dbReference type="PROSITE" id="PS50835"/>
    </source>
</evidence>
<feature type="domain" description="Ig-like" evidence="3">
    <location>
        <begin position="59"/>
        <end position="152"/>
    </location>
</feature>
<reference evidence="5" key="1">
    <citation type="submission" date="2017-08" db="EMBL/GenBank/DDBJ databases">
        <authorList>
            <person name="Zhao F."/>
            <person name="Pan X."/>
            <person name="Tong Y."/>
        </authorList>
    </citation>
    <scope>NUCLEOTIDE SEQUENCE [LARGE SCALE GENOMIC DNA]</scope>
</reference>
<dbReference type="PANTHER" id="PTHR11481:SF60">
    <property type="entry name" value="IG-LIKE DOMAIN-CONTAINING PROTEIN"/>
    <property type="match status" value="1"/>
</dbReference>
<protein>
    <submittedName>
        <fullName evidence="4">Neck whiskers protein</fullName>
    </submittedName>
</protein>
<dbReference type="InterPro" id="IPR003599">
    <property type="entry name" value="Ig_sub"/>
</dbReference>
<dbReference type="InterPro" id="IPR013783">
    <property type="entry name" value="Ig-like_fold"/>
</dbReference>
<sequence length="333" mass="34154">MGYWHRYYRPDLLGWKVTRIEDPASGATPQKDLIWLDADPANLDPTKMFYIEYDPALLPPIVFTQDLPGVAGGDAGSTFVAAGATQTLTVAASGGIEPLSYQWKKVSGGTTVNVGSNSPSYAIANYQASNNGDYYVTVTDSQGQTKDSQRIRLKVALSLSTNLTPTKAVYIGDPLTLTVAAAGGLAPYSYQWQKNGVNIPGATSATYTKTAAAGDNATYTCIVKDSAVPQGSVTSQACAVTLNTLPAFTTQPPATSSVATGGNISIGPVQASGGVAPLTYQWLKGGVAVSGATSATFTKTGAASGDAGSYTCRVTDAGGKTATSTACALTVTA</sequence>
<dbReference type="KEGG" id="vg:54983011"/>
<dbReference type="GO" id="GO:0007166">
    <property type="term" value="P:cell surface receptor signaling pathway"/>
    <property type="evidence" value="ECO:0007669"/>
    <property type="project" value="TreeGrafter"/>
</dbReference>
<dbReference type="EMBL" id="MF614100">
    <property type="protein sequence ID" value="ATI16406.1"/>
    <property type="molecule type" value="Genomic_DNA"/>
</dbReference>
<dbReference type="InterPro" id="IPR036179">
    <property type="entry name" value="Ig-like_dom_sf"/>
</dbReference>
<dbReference type="InterPro" id="IPR007110">
    <property type="entry name" value="Ig-like_dom"/>
</dbReference>
<dbReference type="Gene3D" id="2.60.40.10">
    <property type="entry name" value="Immunoglobulins"/>
    <property type="match status" value="3"/>
</dbReference>
<dbReference type="Proteomes" id="UP000229963">
    <property type="component" value="Segment"/>
</dbReference>